<dbReference type="AlphaFoldDB" id="A0A2N0U003"/>
<evidence type="ECO:0000313" key="3">
    <source>
        <dbReference type="EMBL" id="PKD20331.1"/>
    </source>
</evidence>
<keyword evidence="1" id="KW-0812">Transmembrane</keyword>
<feature type="transmembrane region" description="Helical" evidence="1">
    <location>
        <begin position="23"/>
        <end position="40"/>
    </location>
</feature>
<proteinExistence type="predicted"/>
<evidence type="ECO:0000313" key="4">
    <source>
        <dbReference type="Proteomes" id="UP000176009"/>
    </source>
</evidence>
<comment type="caution">
    <text evidence="3">The sequence shown here is derived from an EMBL/GenBank/DDBJ whole genome shotgun (WGS) entry which is preliminary data.</text>
</comment>
<name>A0A2N0U003_9FLAO</name>
<feature type="transmembrane region" description="Helical" evidence="1">
    <location>
        <begin position="46"/>
        <end position="64"/>
    </location>
</feature>
<keyword evidence="1" id="KW-1133">Transmembrane helix</keyword>
<dbReference type="EMBL" id="LKTR01000009">
    <property type="protein sequence ID" value="PKD20331.1"/>
    <property type="molecule type" value="Genomic_DNA"/>
</dbReference>
<accession>A0A2N0U003</accession>
<evidence type="ECO:0000313" key="5">
    <source>
        <dbReference type="Proteomes" id="UP000232533"/>
    </source>
</evidence>
<reference evidence="2 4" key="2">
    <citation type="submission" date="2016-09" db="EMBL/GenBank/DDBJ databases">
        <title>Genome Sequence of Salegentibacter salarius,Isolated from a Marine Solar Saltern of the Yellow Sea in South Korea.</title>
        <authorList>
            <person name="Zheng Q."/>
            <person name="Liu Y."/>
        </authorList>
    </citation>
    <scope>NUCLEOTIDE SEQUENCE [LARGE SCALE GENOMIC DNA]</scope>
    <source>
        <strain evidence="2 4">KCTC 12974</strain>
    </source>
</reference>
<dbReference type="RefSeq" id="WP_070053427.1">
    <property type="nucleotide sequence ID" value="NZ_FVZF01000015.1"/>
</dbReference>
<dbReference type="Proteomes" id="UP000176009">
    <property type="component" value="Unassembled WGS sequence"/>
</dbReference>
<keyword evidence="4" id="KW-1185">Reference proteome</keyword>
<dbReference type="Proteomes" id="UP000232533">
    <property type="component" value="Unassembled WGS sequence"/>
</dbReference>
<evidence type="ECO:0000313" key="2">
    <source>
        <dbReference type="EMBL" id="OEY73411.1"/>
    </source>
</evidence>
<evidence type="ECO:0000256" key="1">
    <source>
        <dbReference type="SAM" id="Phobius"/>
    </source>
</evidence>
<dbReference type="OrthoDB" id="1448923at2"/>
<keyword evidence="1" id="KW-0472">Membrane</keyword>
<gene>
    <name evidence="3" type="ORF">APR40_09610</name>
    <name evidence="2" type="ORF">BHS39_09625</name>
</gene>
<protein>
    <submittedName>
        <fullName evidence="3">Uncharacterized protein</fullName>
    </submittedName>
</protein>
<organism evidence="3 5">
    <name type="scientific">Salegentibacter salarius</name>
    <dbReference type="NCBI Taxonomy" id="435906"/>
    <lineage>
        <taxon>Bacteria</taxon>
        <taxon>Pseudomonadati</taxon>
        <taxon>Bacteroidota</taxon>
        <taxon>Flavobacteriia</taxon>
        <taxon>Flavobacteriales</taxon>
        <taxon>Flavobacteriaceae</taxon>
        <taxon>Salegentibacter</taxon>
    </lineage>
</organism>
<sequence>MKKIKAMGSITEQFKNYYTAKRLLVNALIMTAATIFFIYQRPEEPLLGIGFGTIALIYFGFFVYKKLKVNS</sequence>
<dbReference type="EMBL" id="MJBR01000007">
    <property type="protein sequence ID" value="OEY73411.1"/>
    <property type="molecule type" value="Genomic_DNA"/>
</dbReference>
<reference evidence="3 5" key="1">
    <citation type="submission" date="2015-10" db="EMBL/GenBank/DDBJ databases">
        <title>Draft genome sequence of Salegentibacter salinarum KCTC 12975.</title>
        <authorList>
            <person name="Lin W."/>
            <person name="Zheng Q."/>
        </authorList>
    </citation>
    <scope>NUCLEOTIDE SEQUENCE [LARGE SCALE GENOMIC DNA]</scope>
    <source>
        <strain evidence="3 5">KCTC 12974</strain>
    </source>
</reference>